<keyword evidence="1" id="KW-0378">Hydrolase</keyword>
<reference evidence="1 2" key="1">
    <citation type="submission" date="2018-07" db="EMBL/GenBank/DDBJ databases">
        <title>Comparative genomes isolates from brazilian mangrove.</title>
        <authorList>
            <person name="De Araujo J.E."/>
            <person name="Taketani R.G."/>
            <person name="Silva M.C.P."/>
            <person name="Lourenco M.V."/>
            <person name="Oliveira V.M."/>
            <person name="Andreote F.D."/>
        </authorList>
    </citation>
    <scope>NUCLEOTIDE SEQUENCE [LARGE SCALE GENOMIC DNA]</scope>
    <source>
        <strain evidence="1 2">HEX PRIS-MGV</strain>
    </source>
</reference>
<evidence type="ECO:0000313" key="1">
    <source>
        <dbReference type="EMBL" id="RCS42059.1"/>
    </source>
</evidence>
<dbReference type="EMBL" id="QPEX01000044">
    <property type="protein sequence ID" value="RCS42059.1"/>
    <property type="molecule type" value="Genomic_DNA"/>
</dbReference>
<accession>A0A368KLL1</accession>
<dbReference type="Proteomes" id="UP000253562">
    <property type="component" value="Unassembled WGS sequence"/>
</dbReference>
<proteinExistence type="predicted"/>
<keyword evidence="1" id="KW-0121">Carboxypeptidase</keyword>
<comment type="caution">
    <text evidence="1">The sequence shown here is derived from an EMBL/GenBank/DDBJ whole genome shotgun (WGS) entry which is preliminary data.</text>
</comment>
<organism evidence="1 2">
    <name type="scientific">Bremerella cremea</name>
    <dbReference type="NCBI Taxonomy" id="1031537"/>
    <lineage>
        <taxon>Bacteria</taxon>
        <taxon>Pseudomonadati</taxon>
        <taxon>Planctomycetota</taxon>
        <taxon>Planctomycetia</taxon>
        <taxon>Pirellulales</taxon>
        <taxon>Pirellulaceae</taxon>
        <taxon>Bremerella</taxon>
    </lineage>
</organism>
<keyword evidence="1" id="KW-0645">Protease</keyword>
<dbReference type="GO" id="GO:0004180">
    <property type="term" value="F:carboxypeptidase activity"/>
    <property type="evidence" value="ECO:0007669"/>
    <property type="project" value="UniProtKB-KW"/>
</dbReference>
<protein>
    <submittedName>
        <fullName evidence="1">Carboxypeptidase regulatory-like domain-containing protein</fullName>
    </submittedName>
</protein>
<name>A0A368KLL1_9BACT</name>
<gene>
    <name evidence="1" type="ORF">DTL42_19715</name>
</gene>
<dbReference type="AlphaFoldDB" id="A0A368KLL1"/>
<sequence length="149" mass="15838">MTLMVLTAVVALTGCDTAVQTDYSKLGLVEVSGKITFDGKPLSDATVMFEAPDETYSYGKTDESGHYTMMFNTEKTGVTPGKKIVRVVTGSVGDIGAGEGDEEEEQSAPAQQVAVPKCYNQKSKIEVDVKTSATFNFDLKTDCSTTGPS</sequence>
<evidence type="ECO:0000313" key="2">
    <source>
        <dbReference type="Proteomes" id="UP000253562"/>
    </source>
</evidence>